<dbReference type="Pfam" id="PF18595">
    <property type="entry name" value="Nuf2_DHR10-like"/>
    <property type="match status" value="1"/>
</dbReference>
<feature type="domain" description="Nuf2 DHR10-like" evidence="5">
    <location>
        <begin position="5"/>
        <end position="91"/>
    </location>
</feature>
<evidence type="ECO:0000313" key="6">
    <source>
        <dbReference type="EMBL" id="PLW30940.1"/>
    </source>
</evidence>
<dbReference type="Proteomes" id="UP000235388">
    <property type="component" value="Unassembled WGS sequence"/>
</dbReference>
<dbReference type="OrthoDB" id="5799458at2759"/>
<accession>A0A2N5TZL0</accession>
<reference evidence="6 7" key="1">
    <citation type="submission" date="2017-11" db="EMBL/GenBank/DDBJ databases">
        <title>De novo assembly and phasing of dikaryotic genomes from two isolates of Puccinia coronata f. sp. avenae, the causal agent of oat crown rust.</title>
        <authorList>
            <person name="Miller M.E."/>
            <person name="Zhang Y."/>
            <person name="Omidvar V."/>
            <person name="Sperschneider J."/>
            <person name="Schwessinger B."/>
            <person name="Raley C."/>
            <person name="Palmer J.M."/>
            <person name="Garnica D."/>
            <person name="Upadhyaya N."/>
            <person name="Rathjen J."/>
            <person name="Taylor J.M."/>
            <person name="Park R.F."/>
            <person name="Dodds P.N."/>
            <person name="Hirsch C.D."/>
            <person name="Kianian S.F."/>
            <person name="Figueroa M."/>
        </authorList>
    </citation>
    <scope>NUCLEOTIDE SEQUENCE [LARGE SCALE GENOMIC DNA]</scope>
    <source>
        <strain evidence="6">12NC29</strain>
    </source>
</reference>
<sequence length="181" mass="20670">MMANDKYNKDLAVCIKLSKEWENEMAQVEEVNKNLASLTDEYKTQLPELQEVEKKTAQAQQRTKLLEEQLDQAHAGIHRKRQGAKERYNKAVERHEAVLEAQVEHAKGMEQQLKLKAHLAAQIENSVEDYVLGLKKGQAVYKNIRTEVFNFATKHQVALNATEAKLNLSPEDFLVNMSSPL</sequence>
<name>A0A2N5TZL0_9BASI</name>
<dbReference type="InterPro" id="IPR041112">
    <property type="entry name" value="Nuf2_DHR10-like"/>
</dbReference>
<keyword evidence="2 4" id="KW-0175">Coiled coil</keyword>
<dbReference type="GO" id="GO:0005634">
    <property type="term" value="C:nucleus"/>
    <property type="evidence" value="ECO:0007669"/>
    <property type="project" value="UniProtKB-SubCell"/>
</dbReference>
<evidence type="ECO:0000256" key="4">
    <source>
        <dbReference type="SAM" id="Coils"/>
    </source>
</evidence>
<evidence type="ECO:0000313" key="7">
    <source>
        <dbReference type="Proteomes" id="UP000235388"/>
    </source>
</evidence>
<dbReference type="STRING" id="200324.A0A2N5TZL0"/>
<protein>
    <recommendedName>
        <fullName evidence="5">Nuf2 DHR10-like domain-containing protein</fullName>
    </recommendedName>
</protein>
<evidence type="ECO:0000256" key="3">
    <source>
        <dbReference type="ARBA" id="ARBA00023242"/>
    </source>
</evidence>
<keyword evidence="3" id="KW-0539">Nucleus</keyword>
<evidence type="ECO:0000256" key="1">
    <source>
        <dbReference type="ARBA" id="ARBA00004123"/>
    </source>
</evidence>
<dbReference type="EMBL" id="PGCJ01000361">
    <property type="protein sequence ID" value="PLW30940.1"/>
    <property type="molecule type" value="Genomic_DNA"/>
</dbReference>
<dbReference type="AlphaFoldDB" id="A0A2N5TZL0"/>
<gene>
    <name evidence="6" type="ORF">PCANC_26697</name>
</gene>
<keyword evidence="7" id="KW-1185">Reference proteome</keyword>
<comment type="caution">
    <text evidence="6">The sequence shown here is derived from an EMBL/GenBank/DDBJ whole genome shotgun (WGS) entry which is preliminary data.</text>
</comment>
<evidence type="ECO:0000256" key="2">
    <source>
        <dbReference type="ARBA" id="ARBA00023054"/>
    </source>
</evidence>
<proteinExistence type="predicted"/>
<evidence type="ECO:0000259" key="5">
    <source>
        <dbReference type="Pfam" id="PF18595"/>
    </source>
</evidence>
<feature type="coiled-coil region" evidence="4">
    <location>
        <begin position="18"/>
        <end position="69"/>
    </location>
</feature>
<comment type="subcellular location">
    <subcellularLocation>
        <location evidence="1">Nucleus</location>
    </subcellularLocation>
</comment>
<organism evidence="6 7">
    <name type="scientific">Puccinia coronata f. sp. avenae</name>
    <dbReference type="NCBI Taxonomy" id="200324"/>
    <lineage>
        <taxon>Eukaryota</taxon>
        <taxon>Fungi</taxon>
        <taxon>Dikarya</taxon>
        <taxon>Basidiomycota</taxon>
        <taxon>Pucciniomycotina</taxon>
        <taxon>Pucciniomycetes</taxon>
        <taxon>Pucciniales</taxon>
        <taxon>Pucciniaceae</taxon>
        <taxon>Puccinia</taxon>
    </lineage>
</organism>